<comment type="similarity">
    <text evidence="2">Belongs to the YkuD family.</text>
</comment>
<evidence type="ECO:0000256" key="7">
    <source>
        <dbReference type="PROSITE-ProRule" id="PRU01373"/>
    </source>
</evidence>
<name>A0AAU7KA43_9SPHI</name>
<gene>
    <name evidence="9" type="ORF">ABEG20_07135</name>
</gene>
<dbReference type="SUPFAM" id="SSF141523">
    <property type="entry name" value="L,D-transpeptidase catalytic domain-like"/>
    <property type="match status" value="1"/>
</dbReference>
<sequence>MKNKDISKSSATIQVIFISLTLFWAFLLVFNAFGVPLKNAGSVNTDSLSIKKEIAGLRPKLHYPNLVNRFYQERLYKRAWVRQDTVKSDVWMSMLLMDCVLQFGLNRNDFHPDQLTYDALRPLTKPGAEVQEQEVFDIYLTDALITLINHLHYGKFNPVVTTGRLESKIPLGFDPVFQLGKAIGHPNFMSNVTSAQPQTNMYRMLQDYLHLVKGQYIDDCYEFPEGDARKMAINMERLRWINTDDRYFIQINIPSYTLKLIKDDDIVVFKTIVGKPSSSTPELESTVNKITTSPDWKVPHKIFTTELLPKIWKDSTYLISNHYCIYDRKENMVPLTKITIAAIKANPNLYHARQSPGCDNALGKVVFRFPNTFDIYLHDTPEQQLFKKRERAFSHGCIRVENAGLLAELLLLNDGAADKVPALKSSMLNMIKKDFPLKNTVPIKITYITCEINNGQLSVYPDIYHHDQVLESLMFPVNNKLVKK</sequence>
<dbReference type="GO" id="GO:0016740">
    <property type="term" value="F:transferase activity"/>
    <property type="evidence" value="ECO:0007669"/>
    <property type="project" value="UniProtKB-KW"/>
</dbReference>
<evidence type="ECO:0000313" key="9">
    <source>
        <dbReference type="EMBL" id="XBO49373.1"/>
    </source>
</evidence>
<feature type="domain" description="L,D-TPase catalytic" evidence="8">
    <location>
        <begin position="247"/>
        <end position="423"/>
    </location>
</feature>
<dbReference type="PANTHER" id="PTHR41533">
    <property type="entry name" value="L,D-TRANSPEPTIDASE HI_1667-RELATED"/>
    <property type="match status" value="1"/>
</dbReference>
<evidence type="ECO:0000256" key="6">
    <source>
        <dbReference type="ARBA" id="ARBA00023316"/>
    </source>
</evidence>
<keyword evidence="5 7" id="KW-0573">Peptidoglycan synthesis</keyword>
<dbReference type="InterPro" id="IPR045380">
    <property type="entry name" value="LD_TPept_scaffold_dom"/>
</dbReference>
<feature type="active site" description="Proton donor/acceptor" evidence="7">
    <location>
        <position position="378"/>
    </location>
</feature>
<comment type="pathway">
    <text evidence="1 7">Cell wall biogenesis; peptidoglycan biosynthesis.</text>
</comment>
<organism evidence="9">
    <name type="scientific">Pedobacter sp. KACC 23697</name>
    <dbReference type="NCBI Taxonomy" id="3149230"/>
    <lineage>
        <taxon>Bacteria</taxon>
        <taxon>Pseudomonadati</taxon>
        <taxon>Bacteroidota</taxon>
        <taxon>Sphingobacteriia</taxon>
        <taxon>Sphingobacteriales</taxon>
        <taxon>Sphingobacteriaceae</taxon>
        <taxon>Pedobacter</taxon>
    </lineage>
</organism>
<evidence type="ECO:0000259" key="8">
    <source>
        <dbReference type="PROSITE" id="PS52029"/>
    </source>
</evidence>
<dbReference type="Pfam" id="PF20142">
    <property type="entry name" value="Scaffold"/>
    <property type="match status" value="1"/>
</dbReference>
<dbReference type="PANTHER" id="PTHR41533:SF2">
    <property type="entry name" value="BLR7131 PROTEIN"/>
    <property type="match status" value="1"/>
</dbReference>
<dbReference type="GO" id="GO:0008360">
    <property type="term" value="P:regulation of cell shape"/>
    <property type="evidence" value="ECO:0007669"/>
    <property type="project" value="UniProtKB-UniRule"/>
</dbReference>
<dbReference type="RefSeq" id="WP_406826690.1">
    <property type="nucleotide sequence ID" value="NZ_CP157485.1"/>
</dbReference>
<protein>
    <submittedName>
        <fullName evidence="9">L,D-transpeptidase family protein</fullName>
    </submittedName>
</protein>
<evidence type="ECO:0000256" key="5">
    <source>
        <dbReference type="ARBA" id="ARBA00022984"/>
    </source>
</evidence>
<dbReference type="AlphaFoldDB" id="A0AAU7KA43"/>
<keyword evidence="3" id="KW-0808">Transferase</keyword>
<evidence type="ECO:0000256" key="3">
    <source>
        <dbReference type="ARBA" id="ARBA00022679"/>
    </source>
</evidence>
<evidence type="ECO:0000256" key="4">
    <source>
        <dbReference type="ARBA" id="ARBA00022960"/>
    </source>
</evidence>
<reference evidence="9" key="1">
    <citation type="submission" date="2024-05" db="EMBL/GenBank/DDBJ databases">
        <authorList>
            <person name="Kim S."/>
            <person name="Heo J."/>
            <person name="Choi H."/>
            <person name="Choi Y."/>
            <person name="Kwon S.-W."/>
            <person name="Kim Y."/>
        </authorList>
    </citation>
    <scope>NUCLEOTIDE SEQUENCE</scope>
    <source>
        <strain evidence="9">KACC 23697</strain>
    </source>
</reference>
<dbReference type="PROSITE" id="PS52029">
    <property type="entry name" value="LD_TPASE"/>
    <property type="match status" value="1"/>
</dbReference>
<dbReference type="Pfam" id="PF03734">
    <property type="entry name" value="YkuD"/>
    <property type="match status" value="1"/>
</dbReference>
<evidence type="ECO:0000256" key="1">
    <source>
        <dbReference type="ARBA" id="ARBA00004752"/>
    </source>
</evidence>
<keyword evidence="4 7" id="KW-0133">Cell shape</keyword>
<dbReference type="GO" id="GO:0009252">
    <property type="term" value="P:peptidoglycan biosynthetic process"/>
    <property type="evidence" value="ECO:0007669"/>
    <property type="project" value="UniProtKB-KW"/>
</dbReference>
<proteinExistence type="inferred from homology"/>
<dbReference type="EMBL" id="CP157485">
    <property type="protein sequence ID" value="XBO49373.1"/>
    <property type="molecule type" value="Genomic_DNA"/>
</dbReference>
<accession>A0AAU7KA43</accession>
<dbReference type="InterPro" id="IPR052905">
    <property type="entry name" value="LD-transpeptidase_YkuD-like"/>
</dbReference>
<feature type="active site" description="Nucleophile" evidence="7">
    <location>
        <position position="397"/>
    </location>
</feature>
<dbReference type="CDD" id="cd16913">
    <property type="entry name" value="YkuD_like"/>
    <property type="match status" value="1"/>
</dbReference>
<dbReference type="InterPro" id="IPR005490">
    <property type="entry name" value="LD_TPept_cat_dom"/>
</dbReference>
<evidence type="ECO:0000256" key="2">
    <source>
        <dbReference type="ARBA" id="ARBA00005992"/>
    </source>
</evidence>
<keyword evidence="6 7" id="KW-0961">Cell wall biogenesis/degradation</keyword>
<dbReference type="Gene3D" id="2.40.440.10">
    <property type="entry name" value="L,D-transpeptidase catalytic domain-like"/>
    <property type="match status" value="1"/>
</dbReference>
<dbReference type="InterPro" id="IPR038063">
    <property type="entry name" value="Transpep_catalytic_dom"/>
</dbReference>
<dbReference type="GO" id="GO:0004180">
    <property type="term" value="F:carboxypeptidase activity"/>
    <property type="evidence" value="ECO:0007669"/>
    <property type="project" value="UniProtKB-ARBA"/>
</dbReference>
<dbReference type="GO" id="GO:0071555">
    <property type="term" value="P:cell wall organization"/>
    <property type="evidence" value="ECO:0007669"/>
    <property type="project" value="UniProtKB-UniRule"/>
</dbReference>